<organism evidence="2 3">
    <name type="scientific">Bradyrhizobium manausense</name>
    <dbReference type="NCBI Taxonomy" id="989370"/>
    <lineage>
        <taxon>Bacteria</taxon>
        <taxon>Pseudomonadati</taxon>
        <taxon>Pseudomonadota</taxon>
        <taxon>Alphaproteobacteria</taxon>
        <taxon>Hyphomicrobiales</taxon>
        <taxon>Nitrobacteraceae</taxon>
        <taxon>Bradyrhizobium</taxon>
    </lineage>
</organism>
<keyword evidence="3" id="KW-1185">Reference proteome</keyword>
<dbReference type="EMBL" id="LJYG01000021">
    <property type="protein sequence ID" value="KRQ16875.1"/>
    <property type="molecule type" value="Genomic_DNA"/>
</dbReference>
<feature type="domain" description="Nucleotidyltransferase-like" evidence="1">
    <location>
        <begin position="111"/>
        <end position="322"/>
    </location>
</feature>
<dbReference type="Proteomes" id="UP000051936">
    <property type="component" value="Unassembled WGS sequence"/>
</dbReference>
<dbReference type="PIRSF" id="PIRSF031854">
    <property type="entry name" value="UCP031854"/>
    <property type="match status" value="1"/>
</dbReference>
<dbReference type="InterPro" id="IPR022550">
    <property type="entry name" value="NTP_transf_8"/>
</dbReference>
<evidence type="ECO:0000259" key="1">
    <source>
        <dbReference type="Pfam" id="PF12281"/>
    </source>
</evidence>
<reference evidence="2 3" key="1">
    <citation type="submission" date="2015-09" db="EMBL/GenBank/DDBJ databases">
        <title>Draft Genome Sequence of Bradyrhizobium manausense Strain BR 3351T, a Novel Symbiotic Nitrogen-Fixing Alphaproteobacterium Isolated from Brazilian Amazon Rain Forest.</title>
        <authorList>
            <person name="De Araujo J.L."/>
            <person name="Zilli J.E."/>
        </authorList>
    </citation>
    <scope>NUCLEOTIDE SEQUENCE [LARGE SCALE GENOMIC DNA]</scope>
    <source>
        <strain evidence="2 3">BR3351</strain>
    </source>
</reference>
<gene>
    <name evidence="2" type="ORF">AOQ71_04410</name>
</gene>
<proteinExistence type="predicted"/>
<dbReference type="InterPro" id="IPR058575">
    <property type="entry name" value="NTP_transf_8_dom"/>
</dbReference>
<evidence type="ECO:0000313" key="3">
    <source>
        <dbReference type="Proteomes" id="UP000051936"/>
    </source>
</evidence>
<name>A0A0R3E405_9BRAD</name>
<evidence type="ECO:0000313" key="2">
    <source>
        <dbReference type="EMBL" id="KRQ16875.1"/>
    </source>
</evidence>
<accession>A0A0R3E405</accession>
<comment type="caution">
    <text evidence="2">The sequence shown here is derived from an EMBL/GenBank/DDBJ whole genome shotgun (WGS) entry which is preliminary data.</text>
</comment>
<dbReference type="Pfam" id="PF12281">
    <property type="entry name" value="NTP_transf_8"/>
    <property type="match status" value="1"/>
</dbReference>
<sequence>MKQFSNIDQVMFSDLVQKATDADFDENFPENGTFLKQKRANRDYYYYKAYQPSGGEGPTKTALKYVGPADDPEIAKRAEAFQRTKIGYRARRELAAKLRRAGYPAPPHMEGLVVNELARAGLFRLRATLVGSMAYQTYSGVLGVRLPDELVTTEDMDIAKFYGISISIDESMPDIEDILKKVDPTFAPSFSPDETKLFSGFANATGFKVEFLTPNRGDEDYSSRLTPMPSLGPSVGAQVLRFLDYLIHEPIRSVVLHDAGVPVLVPAPERYAIHKLIVATKRNVFFADKAKKDINQAGALIQAFDAVKRNSDLGFAWMEAWERGARWRRRLGVGALRLSDDTFAMLSKGVAEAAKLDGEPADEYGLTGGKDGLLARVSIARPTAAPTQ</sequence>
<protein>
    <recommendedName>
        <fullName evidence="1">Nucleotidyltransferase-like domain-containing protein</fullName>
    </recommendedName>
</protein>
<dbReference type="AlphaFoldDB" id="A0A0R3E405"/>